<dbReference type="GO" id="GO:0016491">
    <property type="term" value="F:oxidoreductase activity"/>
    <property type="evidence" value="ECO:0007669"/>
    <property type="project" value="UniProtKB-KW"/>
</dbReference>
<dbReference type="SUPFAM" id="SSF51905">
    <property type="entry name" value="FAD/NAD(P)-binding domain"/>
    <property type="match status" value="1"/>
</dbReference>
<dbReference type="PRINTS" id="PR00368">
    <property type="entry name" value="FADPNR"/>
</dbReference>
<comment type="caution">
    <text evidence="4">The sequence shown here is derived from an EMBL/GenBank/DDBJ whole genome shotgun (WGS) entry which is preliminary data.</text>
</comment>
<organism evidence="4 5">
    <name type="scientific">Candidatus Kapaibacterium thiocyanatum</name>
    <dbReference type="NCBI Taxonomy" id="1895771"/>
    <lineage>
        <taxon>Bacteria</taxon>
        <taxon>Pseudomonadati</taxon>
        <taxon>Candidatus Kapaibacteriota</taxon>
        <taxon>Candidatus Kapaibacteriia</taxon>
        <taxon>Candidatus Kapaibacteriales</taxon>
        <taxon>Candidatus Kapaibacteriaceae</taxon>
        <taxon>Candidatus Kapaibacterium</taxon>
    </lineage>
</organism>
<evidence type="ECO:0000259" key="3">
    <source>
        <dbReference type="Pfam" id="PF07992"/>
    </source>
</evidence>
<dbReference type="Pfam" id="PF07992">
    <property type="entry name" value="Pyr_redox_2"/>
    <property type="match status" value="1"/>
</dbReference>
<evidence type="ECO:0000256" key="1">
    <source>
        <dbReference type="ARBA" id="ARBA00022630"/>
    </source>
</evidence>
<evidence type="ECO:0000313" key="4">
    <source>
        <dbReference type="EMBL" id="OJX57248.1"/>
    </source>
</evidence>
<dbReference type="Proteomes" id="UP000184233">
    <property type="component" value="Unassembled WGS sequence"/>
</dbReference>
<name>A0A1M3KXV8_9BACT</name>
<accession>A0A1M3KXV8</accession>
<evidence type="ECO:0000256" key="2">
    <source>
        <dbReference type="ARBA" id="ARBA00023002"/>
    </source>
</evidence>
<dbReference type="PRINTS" id="PR00469">
    <property type="entry name" value="PNDRDTASEII"/>
</dbReference>
<dbReference type="InterPro" id="IPR036188">
    <property type="entry name" value="FAD/NAD-bd_sf"/>
</dbReference>
<protein>
    <submittedName>
        <fullName evidence="4">Pyridine nucleotide-disulfide oxidoreductase</fullName>
    </submittedName>
</protein>
<proteinExistence type="predicted"/>
<dbReference type="EMBL" id="MKVH01000024">
    <property type="protein sequence ID" value="OJX57248.1"/>
    <property type="molecule type" value="Genomic_DNA"/>
</dbReference>
<dbReference type="PANTHER" id="PTHR48105">
    <property type="entry name" value="THIOREDOXIN REDUCTASE 1-RELATED-RELATED"/>
    <property type="match status" value="1"/>
</dbReference>
<keyword evidence="2" id="KW-0560">Oxidoreductase</keyword>
<dbReference type="AlphaFoldDB" id="A0A1M3KXV8"/>
<sequence>MQSGRYDVLVVGGSYAGLSSAMTLGRSLRKTLIVDAGRPCNKQTPSSHNMLTRDGETPSAIREEALRQVLKYPSVHTVSGMVTSVEKDGNGFSVRTDGGLTFGADKVVFATGMIDIHADIPGFGECWGISVLHCPYCHGYEVRGQRTAVLANGDAGFEVARLIDNWTDDVVLLTNGPSTLSMEHAERLARHGIDIVERKIGAIDHENGYVRNVVFADGGSMSLSAMYARVPMKQHSDIPRDLGCEHTESGLITVDTMQRTTVPGIYAAGDCTTMFRSVAAAVASGNFAGAAVNRELIEERF</sequence>
<gene>
    <name evidence="4" type="ORF">BGO89_12210</name>
</gene>
<dbReference type="InterPro" id="IPR023753">
    <property type="entry name" value="FAD/NAD-binding_dom"/>
</dbReference>
<feature type="domain" description="FAD/NAD(P)-binding" evidence="3">
    <location>
        <begin position="6"/>
        <end position="285"/>
    </location>
</feature>
<dbReference type="InterPro" id="IPR050097">
    <property type="entry name" value="Ferredoxin-NADP_redctase_2"/>
</dbReference>
<dbReference type="STRING" id="1895771.BGO89_12210"/>
<reference evidence="4 5" key="1">
    <citation type="submission" date="2016-09" db="EMBL/GenBank/DDBJ databases">
        <title>Genome-resolved meta-omics ties microbial dynamics to process performance in biotechnology for thiocyanate degradation.</title>
        <authorList>
            <person name="Kantor R.S."/>
            <person name="Huddy R.J."/>
            <person name="Iyer R."/>
            <person name="Thomas B.C."/>
            <person name="Brown C.T."/>
            <person name="Anantharaman K."/>
            <person name="Tringe S."/>
            <person name="Hettich R.L."/>
            <person name="Harrison S.T."/>
            <person name="Banfield J.F."/>
        </authorList>
    </citation>
    <scope>NUCLEOTIDE SEQUENCE [LARGE SCALE GENOMIC DNA]</scope>
    <source>
        <strain evidence="4">59-99</strain>
    </source>
</reference>
<evidence type="ECO:0000313" key="5">
    <source>
        <dbReference type="Proteomes" id="UP000184233"/>
    </source>
</evidence>
<keyword evidence="1" id="KW-0285">Flavoprotein</keyword>
<dbReference type="Gene3D" id="3.50.50.60">
    <property type="entry name" value="FAD/NAD(P)-binding domain"/>
    <property type="match status" value="2"/>
</dbReference>